<accession>A0A2V3WD25</accession>
<reference evidence="1 2" key="1">
    <citation type="submission" date="2018-05" db="EMBL/GenBank/DDBJ databases">
        <title>Genomic Encyclopedia of Type Strains, Phase IV (KMG-IV): sequencing the most valuable type-strain genomes for metagenomic binning, comparative biology and taxonomic classification.</title>
        <authorList>
            <person name="Goeker M."/>
        </authorList>
    </citation>
    <scope>NUCLEOTIDE SEQUENCE [LARGE SCALE GENOMIC DNA]</scope>
    <source>
        <strain evidence="1 2">DSM 22440</strain>
    </source>
</reference>
<dbReference type="Proteomes" id="UP000247922">
    <property type="component" value="Unassembled WGS sequence"/>
</dbReference>
<gene>
    <name evidence="1" type="ORF">DES38_10635</name>
</gene>
<evidence type="ECO:0000313" key="2">
    <source>
        <dbReference type="Proteomes" id="UP000247922"/>
    </source>
</evidence>
<keyword evidence="2" id="KW-1185">Reference proteome</keyword>
<name>A0A2V3WD25_9BACI</name>
<dbReference type="EMBL" id="QJJR01000006">
    <property type="protein sequence ID" value="PXW91001.1"/>
    <property type="molecule type" value="Genomic_DNA"/>
</dbReference>
<sequence length="33" mass="3987">MGFLVGHRRMIYINFKQAGPDYQKGKDFRKLDR</sequence>
<evidence type="ECO:0000313" key="1">
    <source>
        <dbReference type="EMBL" id="PXW91001.1"/>
    </source>
</evidence>
<organism evidence="1 2">
    <name type="scientific">Streptohalobacillus salinus</name>
    <dbReference type="NCBI Taxonomy" id="621096"/>
    <lineage>
        <taxon>Bacteria</taxon>
        <taxon>Bacillati</taxon>
        <taxon>Bacillota</taxon>
        <taxon>Bacilli</taxon>
        <taxon>Bacillales</taxon>
        <taxon>Bacillaceae</taxon>
        <taxon>Streptohalobacillus</taxon>
    </lineage>
</organism>
<dbReference type="AlphaFoldDB" id="A0A2V3WD25"/>
<protein>
    <submittedName>
        <fullName evidence="1">Uncharacterized protein</fullName>
    </submittedName>
</protein>
<comment type="caution">
    <text evidence="1">The sequence shown here is derived from an EMBL/GenBank/DDBJ whole genome shotgun (WGS) entry which is preliminary data.</text>
</comment>
<proteinExistence type="predicted"/>